<dbReference type="OrthoDB" id="711499at2"/>
<dbReference type="AlphaFoldDB" id="A0A1H6YS73"/>
<dbReference type="GeneID" id="82258867"/>
<reference evidence="1 2" key="1">
    <citation type="submission" date="2016-10" db="EMBL/GenBank/DDBJ databases">
        <authorList>
            <person name="de Groot N.N."/>
        </authorList>
    </citation>
    <scope>NUCLEOTIDE SEQUENCE [LARGE SCALE GENOMIC DNA]</scope>
    <source>
        <strain evidence="1 2">DSM 23048</strain>
    </source>
</reference>
<organism evidence="1 2">
    <name type="scientific">Myroides marinus</name>
    <dbReference type="NCBI Taxonomy" id="703342"/>
    <lineage>
        <taxon>Bacteria</taxon>
        <taxon>Pseudomonadati</taxon>
        <taxon>Bacteroidota</taxon>
        <taxon>Flavobacteriia</taxon>
        <taxon>Flavobacteriales</taxon>
        <taxon>Flavobacteriaceae</taxon>
        <taxon>Myroides</taxon>
    </lineage>
</organism>
<dbReference type="Proteomes" id="UP000183077">
    <property type="component" value="Unassembled WGS sequence"/>
</dbReference>
<sequence>MRRKPIRFCIYPKDVMLITGKSYSTSLRLLRKIKEVYRKPKEAYVSYIEFCEYTNLDEQEVLEAISRY</sequence>
<evidence type="ECO:0000313" key="1">
    <source>
        <dbReference type="EMBL" id="SEJ42674.1"/>
    </source>
</evidence>
<protein>
    <submittedName>
        <fullName evidence="1">Uncharacterized protein</fullName>
    </submittedName>
</protein>
<proteinExistence type="predicted"/>
<evidence type="ECO:0000313" key="2">
    <source>
        <dbReference type="Proteomes" id="UP000183077"/>
    </source>
</evidence>
<name>A0A1H6YS73_9FLAO</name>
<accession>A0A1H6YS73</accession>
<dbReference type="RefSeq" id="WP_074748438.1">
    <property type="nucleotide sequence ID" value="NZ_FNYS01000040.1"/>
</dbReference>
<gene>
    <name evidence="1" type="ORF">SAMN04488018_1409</name>
</gene>
<dbReference type="EMBL" id="FNYS01000040">
    <property type="protein sequence ID" value="SEJ42674.1"/>
    <property type="molecule type" value="Genomic_DNA"/>
</dbReference>